<comment type="caution">
    <text evidence="8">The sequence shown here is derived from an EMBL/GenBank/DDBJ whole genome shotgun (WGS) entry which is preliminary data.</text>
</comment>
<dbReference type="GO" id="GO:0031499">
    <property type="term" value="C:TRAMP complex"/>
    <property type="evidence" value="ECO:0007669"/>
    <property type="project" value="TreeGrafter"/>
</dbReference>
<evidence type="ECO:0000313" key="9">
    <source>
        <dbReference type="Proteomes" id="UP000765509"/>
    </source>
</evidence>
<dbReference type="FunFam" id="3.30.460.10:FF:000051">
    <property type="entry name" value="DNA2/NAM7 helicase family protein"/>
    <property type="match status" value="1"/>
</dbReference>
<keyword evidence="9" id="KW-1185">Reference proteome</keyword>
<feature type="compositionally biased region" description="Basic and acidic residues" evidence="5">
    <location>
        <begin position="204"/>
        <end position="225"/>
    </location>
</feature>
<feature type="domain" description="Poly(A) RNA polymerase mitochondrial-like central palm" evidence="7">
    <location>
        <begin position="272"/>
        <end position="397"/>
    </location>
</feature>
<accession>A0A9Q3BRE7</accession>
<evidence type="ECO:0000313" key="8">
    <source>
        <dbReference type="EMBL" id="MBW0470909.1"/>
    </source>
</evidence>
<evidence type="ECO:0000256" key="1">
    <source>
        <dbReference type="ARBA" id="ARBA00008593"/>
    </source>
</evidence>
<dbReference type="GO" id="GO:0031123">
    <property type="term" value="P:RNA 3'-end processing"/>
    <property type="evidence" value="ECO:0007669"/>
    <property type="project" value="TreeGrafter"/>
</dbReference>
<dbReference type="InterPro" id="IPR054708">
    <property type="entry name" value="MTPAP-like_central"/>
</dbReference>
<evidence type="ECO:0000256" key="4">
    <source>
        <dbReference type="ARBA" id="ARBA00022842"/>
    </source>
</evidence>
<dbReference type="GO" id="GO:0046872">
    <property type="term" value="F:metal ion binding"/>
    <property type="evidence" value="ECO:0007669"/>
    <property type="project" value="UniProtKB-KW"/>
</dbReference>
<dbReference type="PANTHER" id="PTHR23092">
    <property type="entry name" value="POLY(A) RNA POLYMERASE"/>
    <property type="match status" value="1"/>
</dbReference>
<dbReference type="EC" id="2.7.7.19" evidence="2"/>
<feature type="region of interest" description="Disordered" evidence="5">
    <location>
        <begin position="202"/>
        <end position="246"/>
    </location>
</feature>
<feature type="compositionally biased region" description="Basic and acidic residues" evidence="5">
    <location>
        <begin position="683"/>
        <end position="697"/>
    </location>
</feature>
<sequence length="927" mass="104483">MPQKTKSRSSSSNRINDSKSSKANPSSISTPTTLDKSIIHPNPNPNWTTVKLSLNSNPNETFLKNSDRQTPSNLFTKEEFLSARLQSSNKKIKLNKKKSKITSIPSEKPSNQLKSENNKKKTSQNQKARLRKTKKQKKAAMNHQGTNVSTIEAGEPNQISNANDENQTDSNKSAPKTSNSIDQLAFIENADFIRLEDIDQDLDSSNKDRQGTKDNSNDPKTDTKSRGTKRKHAAIQAVTEEEANELRKKKGSIITPWFDKLKWKGRNVQQMLTTEIGSFVAYIRPTLEEDQLRQMVIELIRKTVRSRWPDADVEPFGSFGTKLYLPGGDIDLVILSNRMMDEPKSKILYKLAPIMREKNIGKNVTVIAKAKVPIVKFKTIFGNFNVDISINQSNGLVAMKKVNELLDEFKVLSQKFCSKNRRSSRHHNREQDSEGEVDGYEFEKEARKVVEELGAAKCLILVIKSVLKQRGMNEVFTGGLGSYSIICLVVSFLQLHPKIQRGDIDPNKNLGVLLLEFFELYGKNYNFDETGISVRGGGSYFSKAHRGWKRERQPYLLSIEDPTDDSNDISGGSHNILGVRSVFSGAFDLLTATLYHRHSLQASRANAFNESFRPLLSVPTPNQTHDAQQVTKDPMAESLLGEIMGVTKELVETRKKNRSFFYSGTLQRLLDWPPPPSPQTLKESQKNKKIESKERSSSGKSSRRSGESKSRHDKHVDGAEGRTSKREKPAVEKSHEGQLLTRKNHSHSESDLLLKRKKVQYDDDDFHHRELTKVNSSSKGKGKAPNRDGLPLMWKDDVKPNQLNEGQNFFTEGEDSEDESEGEINEQIVKSLLKEAEVQRVEPSLKSAHLEGSNAEMDYHIENSSDFLPLPELEPGEIASPATYSYQNKASSIITTISSNTRRLSQEVKQKMWLSKANPIDSNLQEI</sequence>
<dbReference type="GO" id="GO:0043634">
    <property type="term" value="P:polyadenylation-dependent ncRNA catabolic process"/>
    <property type="evidence" value="ECO:0007669"/>
    <property type="project" value="TreeGrafter"/>
</dbReference>
<evidence type="ECO:0000256" key="3">
    <source>
        <dbReference type="ARBA" id="ARBA00022723"/>
    </source>
</evidence>
<evidence type="ECO:0000256" key="2">
    <source>
        <dbReference type="ARBA" id="ARBA00012388"/>
    </source>
</evidence>
<dbReference type="CDD" id="cd05402">
    <property type="entry name" value="NT_PAP_TUTase"/>
    <property type="match status" value="1"/>
</dbReference>
<dbReference type="InterPro" id="IPR002058">
    <property type="entry name" value="PAP_assoc"/>
</dbReference>
<dbReference type="OrthoDB" id="273917at2759"/>
<gene>
    <name evidence="8" type="ORF">O181_010624</name>
</gene>
<dbReference type="GO" id="GO:0005730">
    <property type="term" value="C:nucleolus"/>
    <property type="evidence" value="ECO:0007669"/>
    <property type="project" value="TreeGrafter"/>
</dbReference>
<feature type="compositionally biased region" description="Acidic residues" evidence="5">
    <location>
        <begin position="812"/>
        <end position="823"/>
    </location>
</feature>
<protein>
    <recommendedName>
        <fullName evidence="2">polynucleotide adenylyltransferase</fullName>
        <ecNumber evidence="2">2.7.7.19</ecNumber>
    </recommendedName>
</protein>
<reference evidence="8" key="1">
    <citation type="submission" date="2021-03" db="EMBL/GenBank/DDBJ databases">
        <title>Draft genome sequence of rust myrtle Austropuccinia psidii MF-1, a brazilian biotype.</title>
        <authorList>
            <person name="Quecine M.C."/>
            <person name="Pachon D.M.R."/>
            <person name="Bonatelli M.L."/>
            <person name="Correr F.H."/>
            <person name="Franceschini L.M."/>
            <person name="Leite T.F."/>
            <person name="Margarido G.R.A."/>
            <person name="Almeida C.A."/>
            <person name="Ferrarezi J.A."/>
            <person name="Labate C.A."/>
        </authorList>
    </citation>
    <scope>NUCLEOTIDE SEQUENCE</scope>
    <source>
        <strain evidence="8">MF-1</strain>
    </source>
</reference>
<dbReference type="GO" id="GO:0003729">
    <property type="term" value="F:mRNA binding"/>
    <property type="evidence" value="ECO:0007669"/>
    <property type="project" value="TreeGrafter"/>
</dbReference>
<keyword evidence="4" id="KW-0460">Magnesium</keyword>
<dbReference type="Gene3D" id="3.30.460.10">
    <property type="entry name" value="Beta Polymerase, domain 2"/>
    <property type="match status" value="1"/>
</dbReference>
<evidence type="ECO:0000259" key="7">
    <source>
        <dbReference type="Pfam" id="PF22600"/>
    </source>
</evidence>
<feature type="compositionally biased region" description="Polar residues" evidence="5">
    <location>
        <begin position="801"/>
        <end position="810"/>
    </location>
</feature>
<feature type="compositionally biased region" description="Basic and acidic residues" evidence="5">
    <location>
        <begin position="704"/>
        <end position="736"/>
    </location>
</feature>
<dbReference type="EMBL" id="AVOT02002595">
    <property type="protein sequence ID" value="MBW0470909.1"/>
    <property type="molecule type" value="Genomic_DNA"/>
</dbReference>
<dbReference type="FunFam" id="1.10.1410.10:FF:000003">
    <property type="entry name" value="non-canonical poly(A) RNA polymerase PAPD7"/>
    <property type="match status" value="1"/>
</dbReference>
<dbReference type="SUPFAM" id="SSF81631">
    <property type="entry name" value="PAP/OAS1 substrate-binding domain"/>
    <property type="match status" value="1"/>
</dbReference>
<keyword evidence="3" id="KW-0479">Metal-binding</keyword>
<dbReference type="AlphaFoldDB" id="A0A9Q3BRE7"/>
<name>A0A9Q3BRE7_9BASI</name>
<dbReference type="Pfam" id="PF03828">
    <property type="entry name" value="PAP_assoc"/>
    <property type="match status" value="1"/>
</dbReference>
<dbReference type="GO" id="GO:1990817">
    <property type="term" value="F:poly(A) RNA polymerase activity"/>
    <property type="evidence" value="ECO:0007669"/>
    <property type="project" value="UniProtKB-EC"/>
</dbReference>
<organism evidence="8 9">
    <name type="scientific">Austropuccinia psidii MF-1</name>
    <dbReference type="NCBI Taxonomy" id="1389203"/>
    <lineage>
        <taxon>Eukaryota</taxon>
        <taxon>Fungi</taxon>
        <taxon>Dikarya</taxon>
        <taxon>Basidiomycota</taxon>
        <taxon>Pucciniomycotina</taxon>
        <taxon>Pucciniomycetes</taxon>
        <taxon>Pucciniales</taxon>
        <taxon>Sphaerophragmiaceae</taxon>
        <taxon>Austropuccinia</taxon>
    </lineage>
</organism>
<dbReference type="Proteomes" id="UP000765509">
    <property type="component" value="Unassembled WGS sequence"/>
</dbReference>
<comment type="similarity">
    <text evidence="1">Belongs to the DNA polymerase type-B-like family.</text>
</comment>
<dbReference type="SUPFAM" id="SSF81301">
    <property type="entry name" value="Nucleotidyltransferase"/>
    <property type="match status" value="1"/>
</dbReference>
<dbReference type="InterPro" id="IPR045862">
    <property type="entry name" value="Trf4-like"/>
</dbReference>
<dbReference type="GO" id="GO:0010605">
    <property type="term" value="P:negative regulation of macromolecule metabolic process"/>
    <property type="evidence" value="ECO:0007669"/>
    <property type="project" value="UniProtKB-ARBA"/>
</dbReference>
<feature type="compositionally biased region" description="Polar residues" evidence="5">
    <location>
        <begin position="157"/>
        <end position="182"/>
    </location>
</feature>
<feature type="region of interest" description="Disordered" evidence="5">
    <location>
        <begin position="667"/>
        <end position="752"/>
    </location>
</feature>
<proteinExistence type="inferred from homology"/>
<evidence type="ECO:0000256" key="5">
    <source>
        <dbReference type="SAM" id="MobiDB-lite"/>
    </source>
</evidence>
<dbReference type="PANTHER" id="PTHR23092:SF15">
    <property type="entry name" value="INACTIVE NON-CANONICAL POLY(A) RNA POLYMERASE PROTEIN TRF4-2-RELATED"/>
    <property type="match status" value="1"/>
</dbReference>
<evidence type="ECO:0000259" key="6">
    <source>
        <dbReference type="Pfam" id="PF03828"/>
    </source>
</evidence>
<dbReference type="Gene3D" id="1.10.1410.10">
    <property type="match status" value="1"/>
</dbReference>
<feature type="compositionally biased region" description="Basic residues" evidence="5">
    <location>
        <begin position="90"/>
        <end position="100"/>
    </location>
</feature>
<dbReference type="InterPro" id="IPR043519">
    <property type="entry name" value="NT_sf"/>
</dbReference>
<feature type="compositionally biased region" description="Basic residues" evidence="5">
    <location>
        <begin position="128"/>
        <end position="140"/>
    </location>
</feature>
<feature type="region of interest" description="Disordered" evidence="5">
    <location>
        <begin position="770"/>
        <end position="823"/>
    </location>
</feature>
<feature type="domain" description="PAP-associated" evidence="6">
    <location>
        <begin position="509"/>
        <end position="567"/>
    </location>
</feature>
<dbReference type="Pfam" id="PF22600">
    <property type="entry name" value="MTPAP-like_central"/>
    <property type="match status" value="1"/>
</dbReference>
<feature type="region of interest" description="Disordered" evidence="5">
    <location>
        <begin position="86"/>
        <end position="182"/>
    </location>
</feature>
<feature type="region of interest" description="Disordered" evidence="5">
    <location>
        <begin position="1"/>
        <end position="53"/>
    </location>
</feature>